<protein>
    <submittedName>
        <fullName evidence="1">Uncharacterized protein</fullName>
    </submittedName>
</protein>
<dbReference type="AlphaFoldDB" id="A0A1X4NPH3"/>
<gene>
    <name evidence="1" type="ORF">MGEO_03525</name>
</gene>
<comment type="caution">
    <text evidence="1">The sequence shown here is derived from an EMBL/GenBank/DDBJ whole genome shotgun (WGS) entry which is preliminary data.</text>
</comment>
<keyword evidence="2" id="KW-1185">Reference proteome</keyword>
<evidence type="ECO:0000313" key="2">
    <source>
        <dbReference type="Proteomes" id="UP000193926"/>
    </source>
</evidence>
<accession>A0A1X4NPH3</accession>
<reference evidence="1 2" key="1">
    <citation type="submission" date="2014-03" db="EMBL/GenBank/DDBJ databases">
        <title>The draft genome sequence of Marivita geojedonensis KCTC 23882.</title>
        <authorList>
            <person name="Lai Q."/>
            <person name="Shao Z."/>
        </authorList>
    </citation>
    <scope>NUCLEOTIDE SEQUENCE [LARGE SCALE GENOMIC DNA]</scope>
    <source>
        <strain evidence="1 2">DPG-138</strain>
    </source>
</reference>
<evidence type="ECO:0000313" key="1">
    <source>
        <dbReference type="EMBL" id="OSQ52466.1"/>
    </source>
</evidence>
<sequence length="74" mass="8187">MSRSAALRGSLRPETPSVVREAIDSDALDGISASDELLNTPGQLWSYRESAIPLRQVFFGEKQTSTERQFFVGL</sequence>
<dbReference type="Proteomes" id="UP000193926">
    <property type="component" value="Unassembled WGS sequence"/>
</dbReference>
<dbReference type="EMBL" id="JFKC01000002">
    <property type="protein sequence ID" value="OSQ52466.1"/>
    <property type="molecule type" value="Genomic_DNA"/>
</dbReference>
<proteinExistence type="predicted"/>
<name>A0A1X4NPH3_9RHOB</name>
<organism evidence="1 2">
    <name type="scientific">Marivita geojedonensis</name>
    <dbReference type="NCBI Taxonomy" id="1123756"/>
    <lineage>
        <taxon>Bacteria</taxon>
        <taxon>Pseudomonadati</taxon>
        <taxon>Pseudomonadota</taxon>
        <taxon>Alphaproteobacteria</taxon>
        <taxon>Rhodobacterales</taxon>
        <taxon>Roseobacteraceae</taxon>
        <taxon>Marivita</taxon>
    </lineage>
</organism>